<proteinExistence type="predicted"/>
<dbReference type="EMBL" id="MU003698">
    <property type="protein sequence ID" value="KAF2811606.1"/>
    <property type="molecule type" value="Genomic_DNA"/>
</dbReference>
<evidence type="ECO:0000256" key="1">
    <source>
        <dbReference type="SAM" id="MobiDB-lite"/>
    </source>
</evidence>
<name>A0A6A6YRP1_9PEZI</name>
<reference evidence="4" key="3">
    <citation type="submission" date="2025-04" db="UniProtKB">
        <authorList>
            <consortium name="RefSeq"/>
        </authorList>
    </citation>
    <scope>IDENTIFICATION</scope>
    <source>
        <strain evidence="4">CBS 304.34</strain>
    </source>
</reference>
<gene>
    <name evidence="2 4" type="ORF">BDZ99DRAFT_277741</name>
</gene>
<dbReference type="GeneID" id="54454857"/>
<dbReference type="RefSeq" id="XP_033578570.1">
    <property type="nucleotide sequence ID" value="XM_033713964.1"/>
</dbReference>
<keyword evidence="3" id="KW-1185">Reference proteome</keyword>
<evidence type="ECO:0000313" key="4">
    <source>
        <dbReference type="RefSeq" id="XP_033578570.1"/>
    </source>
</evidence>
<protein>
    <submittedName>
        <fullName evidence="2 4">Uncharacterized protein</fullName>
    </submittedName>
</protein>
<reference evidence="2 4" key="1">
    <citation type="journal article" date="2020" name="Stud. Mycol.">
        <title>101 Dothideomycetes genomes: a test case for predicting lifestyles and emergence of pathogens.</title>
        <authorList>
            <person name="Haridas S."/>
            <person name="Albert R."/>
            <person name="Binder M."/>
            <person name="Bloem J."/>
            <person name="Labutti K."/>
            <person name="Salamov A."/>
            <person name="Andreopoulos B."/>
            <person name="Baker S."/>
            <person name="Barry K."/>
            <person name="Bills G."/>
            <person name="Bluhm B."/>
            <person name="Cannon C."/>
            <person name="Castanera R."/>
            <person name="Culley D."/>
            <person name="Daum C."/>
            <person name="Ezra D."/>
            <person name="Gonzalez J."/>
            <person name="Henrissat B."/>
            <person name="Kuo A."/>
            <person name="Liang C."/>
            <person name="Lipzen A."/>
            <person name="Lutzoni F."/>
            <person name="Magnuson J."/>
            <person name="Mondo S."/>
            <person name="Nolan M."/>
            <person name="Ohm R."/>
            <person name="Pangilinan J."/>
            <person name="Park H.-J."/>
            <person name="Ramirez L."/>
            <person name="Alfaro M."/>
            <person name="Sun H."/>
            <person name="Tritt A."/>
            <person name="Yoshinaga Y."/>
            <person name="Zwiers L.-H."/>
            <person name="Turgeon B."/>
            <person name="Goodwin S."/>
            <person name="Spatafora J."/>
            <person name="Crous P."/>
            <person name="Grigoriev I."/>
        </authorList>
    </citation>
    <scope>NUCLEOTIDE SEQUENCE</scope>
    <source>
        <strain evidence="2 4">CBS 304.34</strain>
    </source>
</reference>
<dbReference type="AlphaFoldDB" id="A0A6A6YRP1"/>
<reference evidence="4" key="2">
    <citation type="submission" date="2020-04" db="EMBL/GenBank/DDBJ databases">
        <authorList>
            <consortium name="NCBI Genome Project"/>
        </authorList>
    </citation>
    <scope>NUCLEOTIDE SEQUENCE</scope>
    <source>
        <strain evidence="4">CBS 304.34</strain>
    </source>
</reference>
<organism evidence="2">
    <name type="scientific">Mytilinidion resinicola</name>
    <dbReference type="NCBI Taxonomy" id="574789"/>
    <lineage>
        <taxon>Eukaryota</taxon>
        <taxon>Fungi</taxon>
        <taxon>Dikarya</taxon>
        <taxon>Ascomycota</taxon>
        <taxon>Pezizomycotina</taxon>
        <taxon>Dothideomycetes</taxon>
        <taxon>Pleosporomycetidae</taxon>
        <taxon>Mytilinidiales</taxon>
        <taxon>Mytilinidiaceae</taxon>
        <taxon>Mytilinidion</taxon>
    </lineage>
</organism>
<sequence>MKVPKQGSFFERVLRPLTPLNSFSCPHTRSHRRPCTPSDYPSDLLRPTRNCTCTLLLFLFPLMPESRREWVRISDRGSMAGGIASSPPEGTVQFISDMISIPLRMSSSIPSSREKSSPASPSRGE</sequence>
<accession>A0A6A6YRP1</accession>
<dbReference type="Proteomes" id="UP000504636">
    <property type="component" value="Unplaced"/>
</dbReference>
<evidence type="ECO:0000313" key="3">
    <source>
        <dbReference type="Proteomes" id="UP000504636"/>
    </source>
</evidence>
<evidence type="ECO:0000313" key="2">
    <source>
        <dbReference type="EMBL" id="KAF2811606.1"/>
    </source>
</evidence>
<feature type="region of interest" description="Disordered" evidence="1">
    <location>
        <begin position="105"/>
        <end position="125"/>
    </location>
</feature>